<dbReference type="Gene3D" id="2.30.42.10">
    <property type="match status" value="1"/>
</dbReference>
<dbReference type="SUPFAM" id="SSF50156">
    <property type="entry name" value="PDZ domain-like"/>
    <property type="match status" value="1"/>
</dbReference>
<feature type="compositionally biased region" description="Pro residues" evidence="11">
    <location>
        <begin position="1444"/>
        <end position="1468"/>
    </location>
</feature>
<dbReference type="GO" id="GO:0007165">
    <property type="term" value="P:signal transduction"/>
    <property type="evidence" value="ECO:0007669"/>
    <property type="project" value="InterPro"/>
</dbReference>
<evidence type="ECO:0000313" key="16">
    <source>
        <dbReference type="Proteomes" id="UP001152803"/>
    </source>
</evidence>
<dbReference type="InterPro" id="IPR000159">
    <property type="entry name" value="RA_dom"/>
</dbReference>
<dbReference type="CDD" id="cd15471">
    <property type="entry name" value="Myo5p-like_CBD_afadin"/>
    <property type="match status" value="1"/>
</dbReference>
<dbReference type="GO" id="GO:0034330">
    <property type="term" value="P:cell junction organization"/>
    <property type="evidence" value="ECO:0007669"/>
    <property type="project" value="UniProtKB-ARBA"/>
</dbReference>
<feature type="region of interest" description="Disordered" evidence="11">
    <location>
        <begin position="1078"/>
        <end position="1537"/>
    </location>
</feature>
<evidence type="ECO:0000256" key="5">
    <source>
        <dbReference type="ARBA" id="ARBA00022949"/>
    </source>
</evidence>
<dbReference type="InterPro" id="IPR028842">
    <property type="entry name" value="Afadin"/>
</dbReference>
<feature type="compositionally biased region" description="Basic and acidic residues" evidence="11">
    <location>
        <begin position="1607"/>
        <end position="1687"/>
    </location>
</feature>
<dbReference type="FunFam" id="2.30.42.10:FF:000032">
    <property type="entry name" value="Afadin isoform A"/>
    <property type="match status" value="1"/>
</dbReference>
<dbReference type="SUPFAM" id="SSF49879">
    <property type="entry name" value="SMAD/FHA domain"/>
    <property type="match status" value="1"/>
</dbReference>
<feature type="domain" description="PDZ" evidence="12">
    <location>
        <begin position="979"/>
        <end position="1065"/>
    </location>
</feature>
<dbReference type="SMART" id="SM01132">
    <property type="entry name" value="DIL"/>
    <property type="match status" value="1"/>
</dbReference>
<dbReference type="PRINTS" id="PR01217">
    <property type="entry name" value="PRICHEXTENSN"/>
</dbReference>
<dbReference type="Pfam" id="PF01843">
    <property type="entry name" value="DIL"/>
    <property type="match status" value="1"/>
</dbReference>
<dbReference type="InterPro" id="IPR008984">
    <property type="entry name" value="SMAD_FHA_dom_sf"/>
</dbReference>
<dbReference type="InterPro" id="IPR002710">
    <property type="entry name" value="Dilute_dom"/>
</dbReference>
<evidence type="ECO:0000256" key="6">
    <source>
        <dbReference type="ARBA" id="ARBA00022990"/>
    </source>
</evidence>
<dbReference type="EMBL" id="JAFJMO010000006">
    <property type="protein sequence ID" value="KAJ8275132.1"/>
    <property type="molecule type" value="Genomic_DNA"/>
</dbReference>
<feature type="region of interest" description="Disordered" evidence="11">
    <location>
        <begin position="158"/>
        <end position="194"/>
    </location>
</feature>
<dbReference type="FunFam" id="3.10.20.90:FF:000025">
    <property type="entry name" value="Afadin, adherens junction formation factor"/>
    <property type="match status" value="1"/>
</dbReference>
<evidence type="ECO:0000256" key="10">
    <source>
        <dbReference type="ARBA" id="ARBA00083790"/>
    </source>
</evidence>
<evidence type="ECO:0000313" key="15">
    <source>
        <dbReference type="EMBL" id="KAJ8275132.1"/>
    </source>
</evidence>
<feature type="compositionally biased region" description="Polar residues" evidence="11">
    <location>
        <begin position="1865"/>
        <end position="1875"/>
    </location>
</feature>
<dbReference type="InterPro" id="IPR001478">
    <property type="entry name" value="PDZ"/>
</dbReference>
<dbReference type="GO" id="GO:0005912">
    <property type="term" value="C:adherens junction"/>
    <property type="evidence" value="ECO:0007669"/>
    <property type="project" value="UniProtKB-SubCell"/>
</dbReference>
<organism evidence="15 16">
    <name type="scientific">Conger conger</name>
    <name type="common">Conger eel</name>
    <name type="synonym">Muraena conger</name>
    <dbReference type="NCBI Taxonomy" id="82655"/>
    <lineage>
        <taxon>Eukaryota</taxon>
        <taxon>Metazoa</taxon>
        <taxon>Chordata</taxon>
        <taxon>Craniata</taxon>
        <taxon>Vertebrata</taxon>
        <taxon>Euteleostomi</taxon>
        <taxon>Actinopterygii</taxon>
        <taxon>Neopterygii</taxon>
        <taxon>Teleostei</taxon>
        <taxon>Anguilliformes</taxon>
        <taxon>Congridae</taxon>
        <taxon>Conger</taxon>
    </lineage>
</organism>
<dbReference type="SMART" id="SM00228">
    <property type="entry name" value="PDZ"/>
    <property type="match status" value="1"/>
</dbReference>
<dbReference type="PANTHER" id="PTHR10398:SF2">
    <property type="entry name" value="AFADIN"/>
    <property type="match status" value="1"/>
</dbReference>
<feature type="compositionally biased region" description="Basic and acidic residues" evidence="11">
    <location>
        <begin position="1125"/>
        <end position="1145"/>
    </location>
</feature>
<dbReference type="InterPro" id="IPR036034">
    <property type="entry name" value="PDZ_sf"/>
</dbReference>
<evidence type="ECO:0000256" key="9">
    <source>
        <dbReference type="ARBA" id="ARBA00073709"/>
    </source>
</evidence>
<dbReference type="Pfam" id="PF00498">
    <property type="entry name" value="FHA"/>
    <property type="match status" value="1"/>
</dbReference>
<dbReference type="Proteomes" id="UP001152803">
    <property type="component" value="Unassembled WGS sequence"/>
</dbReference>
<evidence type="ECO:0000256" key="3">
    <source>
        <dbReference type="ARBA" id="ARBA00022737"/>
    </source>
</evidence>
<keyword evidence="2" id="KW-0597">Phosphoprotein</keyword>
<evidence type="ECO:0000259" key="12">
    <source>
        <dbReference type="PROSITE" id="PS50106"/>
    </source>
</evidence>
<dbReference type="GO" id="GO:0050839">
    <property type="term" value="F:cell adhesion molecule binding"/>
    <property type="evidence" value="ECO:0007669"/>
    <property type="project" value="TreeGrafter"/>
</dbReference>
<feature type="compositionally biased region" description="Basic and acidic residues" evidence="11">
    <location>
        <begin position="1855"/>
        <end position="1864"/>
    </location>
</feature>
<feature type="compositionally biased region" description="Polar residues" evidence="11">
    <location>
        <begin position="1833"/>
        <end position="1846"/>
    </location>
</feature>
<evidence type="ECO:0000256" key="4">
    <source>
        <dbReference type="ARBA" id="ARBA00022889"/>
    </source>
</evidence>
<proteinExistence type="predicted"/>
<feature type="compositionally biased region" description="Pro residues" evidence="11">
    <location>
        <begin position="1330"/>
        <end position="1358"/>
    </location>
</feature>
<evidence type="ECO:0000256" key="1">
    <source>
        <dbReference type="ARBA" id="ARBA00004536"/>
    </source>
</evidence>
<feature type="domain" description="Ras-associating" evidence="13">
    <location>
        <begin position="38"/>
        <end position="133"/>
    </location>
</feature>
<keyword evidence="3" id="KW-0677">Repeat</keyword>
<feature type="region of interest" description="Disordered" evidence="11">
    <location>
        <begin position="347"/>
        <end position="377"/>
    </location>
</feature>
<feature type="compositionally biased region" description="Basic and acidic residues" evidence="11">
    <location>
        <begin position="1249"/>
        <end position="1263"/>
    </location>
</feature>
<feature type="domain" description="Ras-associating" evidence="13">
    <location>
        <begin position="245"/>
        <end position="347"/>
    </location>
</feature>
<feature type="domain" description="Dilute" evidence="14">
    <location>
        <begin position="635"/>
        <end position="882"/>
    </location>
</feature>
<protein>
    <recommendedName>
        <fullName evidence="9">Afadin</fullName>
    </recommendedName>
    <alternativeName>
        <fullName evidence="10">Afadin adherens junction formation factor</fullName>
    </alternativeName>
</protein>
<dbReference type="InterPro" id="IPR000253">
    <property type="entry name" value="FHA_dom"/>
</dbReference>
<dbReference type="Gene3D" id="3.10.20.90">
    <property type="entry name" value="Phosphatidylinositol 3-kinase Catalytic Subunit, Chain A, domain 1"/>
    <property type="match status" value="2"/>
</dbReference>
<feature type="compositionally biased region" description="Polar residues" evidence="11">
    <location>
        <begin position="1168"/>
        <end position="1177"/>
    </location>
</feature>
<dbReference type="SUPFAM" id="SSF54236">
    <property type="entry name" value="Ubiquitin-like"/>
    <property type="match status" value="2"/>
</dbReference>
<evidence type="ECO:0000256" key="7">
    <source>
        <dbReference type="ARBA" id="ARBA00023054"/>
    </source>
</evidence>
<dbReference type="PROSITE" id="PS50106">
    <property type="entry name" value="PDZ"/>
    <property type="match status" value="1"/>
</dbReference>
<evidence type="ECO:0000256" key="8">
    <source>
        <dbReference type="ARBA" id="ARBA00058472"/>
    </source>
</evidence>
<feature type="compositionally biased region" description="Basic and acidic residues" evidence="11">
    <location>
        <begin position="347"/>
        <end position="366"/>
    </location>
</feature>
<evidence type="ECO:0000259" key="14">
    <source>
        <dbReference type="PROSITE" id="PS51126"/>
    </source>
</evidence>
<comment type="subcellular location">
    <subcellularLocation>
        <location evidence="1">Cell junction</location>
        <location evidence="1">Adherens junction</location>
    </subcellularLocation>
</comment>
<feature type="compositionally biased region" description="Basic and acidic residues" evidence="11">
    <location>
        <begin position="1499"/>
        <end position="1515"/>
    </location>
</feature>
<dbReference type="PANTHER" id="PTHR10398">
    <property type="entry name" value="AFADIN"/>
    <property type="match status" value="1"/>
</dbReference>
<evidence type="ECO:0000256" key="11">
    <source>
        <dbReference type="SAM" id="MobiDB-lite"/>
    </source>
</evidence>
<feature type="compositionally biased region" description="Pro residues" evidence="11">
    <location>
        <begin position="1694"/>
        <end position="1724"/>
    </location>
</feature>
<keyword evidence="4" id="KW-0130">Cell adhesion</keyword>
<keyword evidence="6" id="KW-0007">Acetylation</keyword>
<dbReference type="FunFam" id="3.10.20.90:FF:000033">
    <property type="entry name" value="afadin isoform X1"/>
    <property type="match status" value="1"/>
</dbReference>
<dbReference type="CDD" id="cd06789">
    <property type="entry name" value="PDZ_AFDN-like"/>
    <property type="match status" value="1"/>
</dbReference>
<name>A0A9Q1DM89_CONCO</name>
<comment type="caution">
    <text evidence="15">The sequence shown here is derived from an EMBL/GenBank/DDBJ whole genome shotgun (WGS) entry which is preliminary data.</text>
</comment>
<gene>
    <name evidence="15" type="ORF">COCON_G00097570</name>
</gene>
<dbReference type="OrthoDB" id="6260541at2759"/>
<feature type="compositionally biased region" description="Basic and acidic residues" evidence="11">
    <location>
        <begin position="1270"/>
        <end position="1285"/>
    </location>
</feature>
<reference evidence="15" key="1">
    <citation type="journal article" date="2023" name="Science">
        <title>Genome structures resolve the early diversification of teleost fishes.</title>
        <authorList>
            <person name="Parey E."/>
            <person name="Louis A."/>
            <person name="Montfort J."/>
            <person name="Bouchez O."/>
            <person name="Roques C."/>
            <person name="Iampietro C."/>
            <person name="Lluch J."/>
            <person name="Castinel A."/>
            <person name="Donnadieu C."/>
            <person name="Desvignes T."/>
            <person name="Floi Bucao C."/>
            <person name="Jouanno E."/>
            <person name="Wen M."/>
            <person name="Mejri S."/>
            <person name="Dirks R."/>
            <person name="Jansen H."/>
            <person name="Henkel C."/>
            <person name="Chen W.J."/>
            <person name="Zahm M."/>
            <person name="Cabau C."/>
            <person name="Klopp C."/>
            <person name="Thompson A.W."/>
            <person name="Robinson-Rechavi M."/>
            <person name="Braasch I."/>
            <person name="Lecointre G."/>
            <person name="Bobe J."/>
            <person name="Postlethwait J.H."/>
            <person name="Berthelot C."/>
            <person name="Roest Crollius H."/>
            <person name="Guiguen Y."/>
        </authorList>
    </citation>
    <scope>NUCLEOTIDE SEQUENCE</scope>
    <source>
        <strain evidence="15">Concon-B</strain>
    </source>
</reference>
<evidence type="ECO:0000259" key="13">
    <source>
        <dbReference type="PROSITE" id="PS50200"/>
    </source>
</evidence>
<dbReference type="GO" id="GO:0030154">
    <property type="term" value="P:cell differentiation"/>
    <property type="evidence" value="ECO:0007669"/>
    <property type="project" value="UniProtKB-ARBA"/>
</dbReference>
<dbReference type="InterPro" id="IPR037977">
    <property type="entry name" value="CBD_Afadin"/>
</dbReference>
<keyword evidence="7" id="KW-0175">Coiled coil</keyword>
<dbReference type="CDD" id="cd01781">
    <property type="entry name" value="RA2_Afadin"/>
    <property type="match status" value="1"/>
</dbReference>
<dbReference type="GO" id="GO:0032880">
    <property type="term" value="P:regulation of protein localization"/>
    <property type="evidence" value="ECO:0007669"/>
    <property type="project" value="TreeGrafter"/>
</dbReference>
<feature type="compositionally biased region" description="Basic and acidic residues" evidence="11">
    <location>
        <begin position="1525"/>
        <end position="1537"/>
    </location>
</feature>
<accession>A0A9Q1DM89</accession>
<feature type="region of interest" description="Disordered" evidence="11">
    <location>
        <begin position="510"/>
        <end position="564"/>
    </location>
</feature>
<feature type="compositionally biased region" description="Acidic residues" evidence="11">
    <location>
        <begin position="1587"/>
        <end position="1599"/>
    </location>
</feature>
<feature type="compositionally biased region" description="Basic residues" evidence="11">
    <location>
        <begin position="159"/>
        <end position="170"/>
    </location>
</feature>
<dbReference type="GO" id="GO:0005737">
    <property type="term" value="C:cytoplasm"/>
    <property type="evidence" value="ECO:0007669"/>
    <property type="project" value="UniProtKB-ARBA"/>
</dbReference>
<dbReference type="PROSITE" id="PS51126">
    <property type="entry name" value="DILUTE"/>
    <property type="match status" value="1"/>
</dbReference>
<evidence type="ECO:0000256" key="2">
    <source>
        <dbReference type="ARBA" id="ARBA00022553"/>
    </source>
</evidence>
<feature type="compositionally biased region" description="Pro residues" evidence="11">
    <location>
        <begin position="1367"/>
        <end position="1381"/>
    </location>
</feature>
<dbReference type="FunFam" id="2.60.200.20:FF:000006">
    <property type="entry name" value="Afadin, adherens junction formation factor"/>
    <property type="match status" value="1"/>
</dbReference>
<dbReference type="InterPro" id="IPR029071">
    <property type="entry name" value="Ubiquitin-like_domsf"/>
</dbReference>
<feature type="compositionally biased region" description="Pro residues" evidence="11">
    <location>
        <begin position="1778"/>
        <end position="1789"/>
    </location>
</feature>
<feature type="compositionally biased region" description="Polar residues" evidence="11">
    <location>
        <begin position="1146"/>
        <end position="1155"/>
    </location>
</feature>
<keyword evidence="16" id="KW-1185">Reference proteome</keyword>
<feature type="compositionally biased region" description="Polar residues" evidence="11">
    <location>
        <begin position="1105"/>
        <end position="1116"/>
    </location>
</feature>
<sequence>MSGTREEERRKLADIINHWNANRLDLFEISQPTEDLEFHGVMRFYFQDRMAGNFATKCIRVSSTATTQDVIETLAEKFRPDMRMLSSPKYSLYEVHVSGEERKLDLDEKPLVVQLNWNKDDREGRFVLKNENDIVPKKIQSNGPEKQEKEGVIQNFKRTLSKKEKKKEKKREKEASARIPDGDEQTLGREDGENSRLAAEVYKDMPETSFTRTISNPEVVMKRRRQQKLEKRMQEFRSNDGRPDSGGTLRIYADSLKPNIPYKTILLSTTDMADFAVGEALEKYGLEKENPRDYCIARVVLPPGSQQSDDKAGKETILEDTECPLQIFRDWPSDKGALVFQLKKRPPDYVPKKGRKPEDRGSRGKSLEGILPPEKMPYLVELSPDGSDSRDKPKLYRLQHSITEVGSDTTDEGSIQLFGPGILPHHCDLMQADGVVTVTPASYEAETFVDGQRVSDTTALRSGSTLQFGASHVFKFVDPTYDHGLAKRGVEGGPMVKGRHKSGNIPETTFDLHGDIHSGSALPTSKSSGKLEMERSGNPSERGMVKPMIRGEQQDGRSQESLSPELTLPASIEFRENSEDAFLSAIINYTNSSTVHFKLSPTYVLYMTCRYVLSSHYRPDMSPSERTHKVFAIVNKMVSMMEGVIQETAEGDQKQKNIAGALAFWMANASELLNFIKQDRDLSRLTLDAQDVQAHLVQLAFKFLVHCLQSDLNNYMPAFLDDPEEQNPQRPKIEDVLHTLTGAMSLLRRCRVNAALTIQLFSQLFHFINMWLFNKLVTEADSGLCSHYWGAILRQQLSHIEAWAEKQGLELAADCHLSRIVQATTLLTMDKYSMQDVPNINNTCFKLNSLQLHALMANYHCAPDEPYIPPELIEHVVAVAENTADELARSDGREVQLEEDPDLQLPFLLPEDGYSCDVVRNIPNGFQEFLDPLCQRNFCRLIPHPRSPGTWTVYFEGADCDNHFSADSVDLPMRKEPEVVTVTLKKHNGMGLSIVAAKGAGQDKLGIYIKSVVKGGAADMDGRLAAGDQLLSVDGRSLVGLSQERAAELMTRTGSVVTLEVAKQGAIYHGLATLLNQPSPMMQRASDRGRDKGKARPKSEGFELYNNSVQNGSPESPQGAWDAYPEPKKMSGEDRLLKNRVDHRSSPNVANQAQSPGGKAVYPGGPTTKITSVSTGNLCADEEPSPPHPEAYPIPTQTYTREYFTFPASKSQDRMGPGPAPGEPWHDSEDRPPDDLPSGDMVLPDELLDERVAYTPDRLRPEDLLLLQQREAEYQRERGSGEHWNHQVSSSVESSTSSQEHLNYSSSSSSKGNHKSGPGRWKTPLSPHSGPGPAPAPPAPTCPRRPLPRPPCTTPPTSRPSRSCPSRPRPPSPSNRPPPRPTARSARSSSAGTRRRRRGWRRSATGRGGSRSARWARSASPPRPTTSTAPSLLRPSPSPWAALPSPPPRSPRPTCPQPGPQAPQQQPPRPEKLASLPRQAPPPHDTVIRELLPQQQPRTIERRDLQYITISKEELSSGDSLSPDPWKRDAREKLEKQQQLHIVDLLDREIQELQAKPERTAEESDRLRKLMLEWQFQKRLQESKQSDDDEEEEDDEDVDTVMIMQRLEAEKRARLQDEERRRKQQLEEIRKREAEERAKQEEERRRREEERARREAEEKRRQEEEYYTRLEAGRRRQHEEAERRLLTPDEPGLYRPPLPRDYQLPPPPSPPAPPATNAPPPPPQRNTSYLKTQVVSPDTLYTAKFVSYNDDEEEEDAGLAGQVKLSATRKSYGDLPPAHKPQPPPPPSSRKPRPLSDGIFLSSSFQLPSANANSTVPRAGPPSPPAKPAFGLSGSSKGFNTYTGNTAGVVGSNEVYKDPREKWTKSGQEQDNTLTGGAPESLTFRERQRLFSQGKEVSNKVKASRKLMELENELNTK</sequence>
<comment type="function">
    <text evidence="8">Belongs to an adhesion system, probably together with the E-cadherin-catenin system, which plays a role in the organization of homotypic, interneuronal and heterotypic cell-cell adherens junctions (AJs). Nectin- and actin-filament-binding protein that connects nectin to the actin cytoskeleton. May play a key role in the organization of epithelial structures of the embryonic ectoderm. Essential for the organization of adherens junctions.</text>
</comment>
<dbReference type="CDD" id="cd01782">
    <property type="entry name" value="RA1_Afadin"/>
    <property type="match status" value="1"/>
</dbReference>
<feature type="compositionally biased region" description="Low complexity" evidence="11">
    <location>
        <begin position="1382"/>
        <end position="1392"/>
    </location>
</feature>
<dbReference type="CDD" id="cd22711">
    <property type="entry name" value="FHA_AFDN"/>
    <property type="match status" value="1"/>
</dbReference>
<dbReference type="Pfam" id="PF00595">
    <property type="entry name" value="PDZ"/>
    <property type="match status" value="1"/>
</dbReference>
<dbReference type="SMART" id="SM00314">
    <property type="entry name" value="RA"/>
    <property type="match status" value="2"/>
</dbReference>
<feature type="compositionally biased region" description="Low complexity" evidence="11">
    <location>
        <begin position="1402"/>
        <end position="1443"/>
    </location>
</feature>
<dbReference type="Pfam" id="PF00788">
    <property type="entry name" value="RA"/>
    <property type="match status" value="2"/>
</dbReference>
<dbReference type="GO" id="GO:0007155">
    <property type="term" value="P:cell adhesion"/>
    <property type="evidence" value="ECO:0007669"/>
    <property type="project" value="UniProtKB-KW"/>
</dbReference>
<feature type="region of interest" description="Disordered" evidence="11">
    <location>
        <begin position="1579"/>
        <end position="1885"/>
    </location>
</feature>
<feature type="compositionally biased region" description="Basic and acidic residues" evidence="11">
    <location>
        <begin position="1224"/>
        <end position="1234"/>
    </location>
</feature>
<dbReference type="PROSITE" id="PS50200">
    <property type="entry name" value="RA"/>
    <property type="match status" value="2"/>
</dbReference>
<feature type="compositionally biased region" description="Basic and acidic residues" evidence="11">
    <location>
        <begin position="1085"/>
        <end position="1101"/>
    </location>
</feature>
<feature type="compositionally biased region" description="Polar residues" evidence="11">
    <location>
        <begin position="1801"/>
        <end position="1816"/>
    </location>
</feature>
<dbReference type="Gene3D" id="2.60.200.20">
    <property type="match status" value="1"/>
</dbReference>
<feature type="compositionally biased region" description="Low complexity" evidence="11">
    <location>
        <begin position="1287"/>
        <end position="1310"/>
    </location>
</feature>
<keyword evidence="5" id="KW-0965">Cell junction</keyword>